<dbReference type="Pfam" id="PF09346">
    <property type="entry name" value="SMI1_KNR4"/>
    <property type="match status" value="1"/>
</dbReference>
<gene>
    <name evidence="2" type="ORF">QM524_24375</name>
</gene>
<proteinExistence type="predicted"/>
<evidence type="ECO:0000313" key="2">
    <source>
        <dbReference type="EMBL" id="MDI9862382.1"/>
    </source>
</evidence>
<protein>
    <submittedName>
        <fullName evidence="2">SMI1/KNR4 family protein</fullName>
    </submittedName>
</protein>
<comment type="caution">
    <text evidence="2">The sequence shown here is derived from an EMBL/GenBank/DDBJ whole genome shotgun (WGS) entry which is preliminary data.</text>
</comment>
<dbReference type="SUPFAM" id="SSF160631">
    <property type="entry name" value="SMI1/KNR4-like"/>
    <property type="match status" value="1"/>
</dbReference>
<accession>A0ABT6YFM3</accession>
<name>A0ABT6YFM3_9BACT</name>
<sequence length="158" mass="18697">MEPLIKLPKPVIERVGQLEELELKYNLKFPEEYKHFFVNYELNDFFKLTDDLGTYIGYQSEQLKDYVYSHILISHFCTAREMEDWYEMFFDLEFFKGEGTQVVMSYGSTFIVLVANEKSPNYGKVLYYDLEMATDKCFVLGDSFNEFLSFIGYISTES</sequence>
<dbReference type="InterPro" id="IPR037883">
    <property type="entry name" value="Knr4/Smi1-like_sf"/>
</dbReference>
<evidence type="ECO:0000259" key="1">
    <source>
        <dbReference type="Pfam" id="PF09346"/>
    </source>
</evidence>
<reference evidence="2 3" key="1">
    <citation type="submission" date="2023-05" db="EMBL/GenBank/DDBJ databases">
        <title>Novel species of genus Flectobacillus isolated from stream in China.</title>
        <authorList>
            <person name="Lu H."/>
        </authorList>
    </citation>
    <scope>NUCLEOTIDE SEQUENCE [LARGE SCALE GENOMIC DNA]</scope>
    <source>
        <strain evidence="2 3">KCTC 42575</strain>
    </source>
</reference>
<feature type="domain" description="Knr4/Smi1-like" evidence="1">
    <location>
        <begin position="17"/>
        <end position="149"/>
    </location>
</feature>
<keyword evidence="3" id="KW-1185">Reference proteome</keyword>
<evidence type="ECO:0000313" key="3">
    <source>
        <dbReference type="Proteomes" id="UP001236507"/>
    </source>
</evidence>
<dbReference type="InterPro" id="IPR018958">
    <property type="entry name" value="Knr4/Smi1-like_dom"/>
</dbReference>
<dbReference type="EMBL" id="JASHIF010000028">
    <property type="protein sequence ID" value="MDI9862382.1"/>
    <property type="molecule type" value="Genomic_DNA"/>
</dbReference>
<dbReference type="Gene3D" id="3.40.1580.10">
    <property type="entry name" value="SMI1/KNR4-like"/>
    <property type="match status" value="1"/>
</dbReference>
<dbReference type="Proteomes" id="UP001236507">
    <property type="component" value="Unassembled WGS sequence"/>
</dbReference>
<organism evidence="2 3">
    <name type="scientific">Flectobacillus roseus</name>
    <dbReference type="NCBI Taxonomy" id="502259"/>
    <lineage>
        <taxon>Bacteria</taxon>
        <taxon>Pseudomonadati</taxon>
        <taxon>Bacteroidota</taxon>
        <taxon>Cytophagia</taxon>
        <taxon>Cytophagales</taxon>
        <taxon>Flectobacillaceae</taxon>
        <taxon>Flectobacillus</taxon>
    </lineage>
</organism>
<dbReference type="RefSeq" id="WP_166579621.1">
    <property type="nucleotide sequence ID" value="NZ_JASHIF010000028.1"/>
</dbReference>